<protein>
    <submittedName>
        <fullName evidence="2">Uncharacterized protein</fullName>
    </submittedName>
</protein>
<evidence type="ECO:0000313" key="2">
    <source>
        <dbReference type="EMBL" id="CDF35757.1"/>
    </source>
</evidence>
<keyword evidence="3" id="KW-1185">Reference proteome</keyword>
<dbReference type="AlphaFoldDB" id="R7QB61"/>
<accession>R7QB61</accession>
<dbReference type="GeneID" id="17323294"/>
<dbReference type="Proteomes" id="UP000012073">
    <property type="component" value="Unassembled WGS sequence"/>
</dbReference>
<sequence length="191" mass="20335">MSKSCVPLQPRRLSETRVLTSGAQLSREHIGLAILCFHVQVLHSSSASSLIVPTHGAIAKAITLEGKIAINKVFYMPKRNTCAAVRVTPRMPSPLSFAGVPTSPMPATSANKSPAQSSTASPPFRLPDAIHRPRLPRAGLSAARLRPAPVAREHPSPHPHRARSSRLGTASLLALHPAQPRPLRPAAGRPV</sequence>
<gene>
    <name evidence="2" type="ORF">CHC_T00004229001</name>
</gene>
<dbReference type="EMBL" id="HG001745">
    <property type="protein sequence ID" value="CDF35757.1"/>
    <property type="molecule type" value="Genomic_DNA"/>
</dbReference>
<dbReference type="KEGG" id="ccp:CHC_T00004229001"/>
<dbReference type="Gramene" id="CDF35757">
    <property type="protein sequence ID" value="CDF35757"/>
    <property type="gene ID" value="CHC_T00004229001"/>
</dbReference>
<evidence type="ECO:0000313" key="3">
    <source>
        <dbReference type="Proteomes" id="UP000012073"/>
    </source>
</evidence>
<proteinExistence type="predicted"/>
<reference evidence="3" key="1">
    <citation type="journal article" date="2013" name="Proc. Natl. Acad. Sci. U.S.A.">
        <title>Genome structure and metabolic features in the red seaweed Chondrus crispus shed light on evolution of the Archaeplastida.</title>
        <authorList>
            <person name="Collen J."/>
            <person name="Porcel B."/>
            <person name="Carre W."/>
            <person name="Ball S.G."/>
            <person name="Chaparro C."/>
            <person name="Tonon T."/>
            <person name="Barbeyron T."/>
            <person name="Michel G."/>
            <person name="Noel B."/>
            <person name="Valentin K."/>
            <person name="Elias M."/>
            <person name="Artiguenave F."/>
            <person name="Arun A."/>
            <person name="Aury J.M."/>
            <person name="Barbosa-Neto J.F."/>
            <person name="Bothwell J.H."/>
            <person name="Bouget F.Y."/>
            <person name="Brillet L."/>
            <person name="Cabello-Hurtado F."/>
            <person name="Capella-Gutierrez S."/>
            <person name="Charrier B."/>
            <person name="Cladiere L."/>
            <person name="Cock J.M."/>
            <person name="Coelho S.M."/>
            <person name="Colleoni C."/>
            <person name="Czjzek M."/>
            <person name="Da Silva C."/>
            <person name="Delage L."/>
            <person name="Denoeud F."/>
            <person name="Deschamps P."/>
            <person name="Dittami S.M."/>
            <person name="Gabaldon T."/>
            <person name="Gachon C.M."/>
            <person name="Groisillier A."/>
            <person name="Herve C."/>
            <person name="Jabbari K."/>
            <person name="Katinka M."/>
            <person name="Kloareg B."/>
            <person name="Kowalczyk N."/>
            <person name="Labadie K."/>
            <person name="Leblanc C."/>
            <person name="Lopez P.J."/>
            <person name="McLachlan D.H."/>
            <person name="Meslet-Cladiere L."/>
            <person name="Moustafa A."/>
            <person name="Nehr Z."/>
            <person name="Nyvall Collen P."/>
            <person name="Panaud O."/>
            <person name="Partensky F."/>
            <person name="Poulain J."/>
            <person name="Rensing S.A."/>
            <person name="Rousvoal S."/>
            <person name="Samson G."/>
            <person name="Symeonidi A."/>
            <person name="Weissenbach J."/>
            <person name="Zambounis A."/>
            <person name="Wincker P."/>
            <person name="Boyen C."/>
        </authorList>
    </citation>
    <scope>NUCLEOTIDE SEQUENCE [LARGE SCALE GENOMIC DNA]</scope>
    <source>
        <strain evidence="3">cv. Stackhouse</strain>
    </source>
</reference>
<name>R7QB61_CHOCR</name>
<organism evidence="2 3">
    <name type="scientific">Chondrus crispus</name>
    <name type="common">Carrageen Irish moss</name>
    <name type="synonym">Polymorpha crispa</name>
    <dbReference type="NCBI Taxonomy" id="2769"/>
    <lineage>
        <taxon>Eukaryota</taxon>
        <taxon>Rhodophyta</taxon>
        <taxon>Florideophyceae</taxon>
        <taxon>Rhodymeniophycidae</taxon>
        <taxon>Gigartinales</taxon>
        <taxon>Gigartinaceae</taxon>
        <taxon>Chondrus</taxon>
    </lineage>
</organism>
<feature type="region of interest" description="Disordered" evidence="1">
    <location>
        <begin position="96"/>
        <end position="191"/>
    </location>
</feature>
<evidence type="ECO:0000256" key="1">
    <source>
        <dbReference type="SAM" id="MobiDB-lite"/>
    </source>
</evidence>
<dbReference type="RefSeq" id="XP_005715576.1">
    <property type="nucleotide sequence ID" value="XM_005715519.1"/>
</dbReference>
<feature type="compositionally biased region" description="Polar residues" evidence="1">
    <location>
        <begin position="105"/>
        <end position="121"/>
    </location>
</feature>